<protein>
    <submittedName>
        <fullName evidence="2">Uncharacterized protein</fullName>
    </submittedName>
</protein>
<accession>A0A316YW05</accession>
<dbReference type="EMBL" id="KZ819634">
    <property type="protein sequence ID" value="PWN93740.1"/>
    <property type="molecule type" value="Genomic_DNA"/>
</dbReference>
<dbReference type="InParanoid" id="A0A316YW05"/>
<proteinExistence type="predicted"/>
<reference evidence="2 3" key="1">
    <citation type="journal article" date="2018" name="Mol. Biol. Evol.">
        <title>Broad Genomic Sampling Reveals a Smut Pathogenic Ancestry of the Fungal Clade Ustilaginomycotina.</title>
        <authorList>
            <person name="Kijpornyongpan T."/>
            <person name="Mondo S.J."/>
            <person name="Barry K."/>
            <person name="Sandor L."/>
            <person name="Lee J."/>
            <person name="Lipzen A."/>
            <person name="Pangilinan J."/>
            <person name="LaButti K."/>
            <person name="Hainaut M."/>
            <person name="Henrissat B."/>
            <person name="Grigoriev I.V."/>
            <person name="Spatafora J.W."/>
            <person name="Aime M.C."/>
        </authorList>
    </citation>
    <scope>NUCLEOTIDE SEQUENCE [LARGE SCALE GENOMIC DNA]</scope>
    <source>
        <strain evidence="2 3">MCA 4198</strain>
    </source>
</reference>
<gene>
    <name evidence="2" type="ORF">FA10DRAFT_257975</name>
</gene>
<feature type="compositionally biased region" description="Gly residues" evidence="1">
    <location>
        <begin position="97"/>
        <end position="112"/>
    </location>
</feature>
<dbReference type="Proteomes" id="UP000245768">
    <property type="component" value="Unassembled WGS sequence"/>
</dbReference>
<evidence type="ECO:0000313" key="2">
    <source>
        <dbReference type="EMBL" id="PWN93740.1"/>
    </source>
</evidence>
<feature type="region of interest" description="Disordered" evidence="1">
    <location>
        <begin position="88"/>
        <end position="115"/>
    </location>
</feature>
<dbReference type="GeneID" id="37041799"/>
<organism evidence="2 3">
    <name type="scientific">Acaromyces ingoldii</name>
    <dbReference type="NCBI Taxonomy" id="215250"/>
    <lineage>
        <taxon>Eukaryota</taxon>
        <taxon>Fungi</taxon>
        <taxon>Dikarya</taxon>
        <taxon>Basidiomycota</taxon>
        <taxon>Ustilaginomycotina</taxon>
        <taxon>Exobasidiomycetes</taxon>
        <taxon>Exobasidiales</taxon>
        <taxon>Cryptobasidiaceae</taxon>
        <taxon>Acaromyces</taxon>
    </lineage>
</organism>
<sequence length="134" mass="14613">MSNSNETTRQAGPVWPLFFGRLRLARTTIIDLWGGLRRESWKMPYIGADGVLRQNAPAHSKLLKAISSLWAAVLLFVWSLFSPQEAISSHGSAPPRLGGGRRNGRGPGGEGRIGNVREQEPIRGLYGEASCCGR</sequence>
<evidence type="ECO:0000256" key="1">
    <source>
        <dbReference type="SAM" id="MobiDB-lite"/>
    </source>
</evidence>
<name>A0A316YW05_9BASI</name>
<dbReference type="RefSeq" id="XP_025380938.1">
    <property type="nucleotide sequence ID" value="XM_025519883.1"/>
</dbReference>
<evidence type="ECO:0000313" key="3">
    <source>
        <dbReference type="Proteomes" id="UP000245768"/>
    </source>
</evidence>
<dbReference type="AlphaFoldDB" id="A0A316YW05"/>
<keyword evidence="3" id="KW-1185">Reference proteome</keyword>